<name>A0A284RRY7_ARMOS</name>
<dbReference type="AlphaFoldDB" id="A0A284RRY7"/>
<dbReference type="Proteomes" id="UP000219338">
    <property type="component" value="Unassembled WGS sequence"/>
</dbReference>
<keyword evidence="2" id="KW-1185">Reference proteome</keyword>
<organism evidence="1 2">
    <name type="scientific">Armillaria ostoyae</name>
    <name type="common">Armillaria root rot fungus</name>
    <dbReference type="NCBI Taxonomy" id="47428"/>
    <lineage>
        <taxon>Eukaryota</taxon>
        <taxon>Fungi</taxon>
        <taxon>Dikarya</taxon>
        <taxon>Basidiomycota</taxon>
        <taxon>Agaricomycotina</taxon>
        <taxon>Agaricomycetes</taxon>
        <taxon>Agaricomycetidae</taxon>
        <taxon>Agaricales</taxon>
        <taxon>Marasmiineae</taxon>
        <taxon>Physalacriaceae</taxon>
        <taxon>Armillaria</taxon>
    </lineage>
</organism>
<sequence>MLVSRRPMDGMQSSTARGPTNVSFGYERGAGVFLIARCSLLVGSPWITRRLPYDLLFRPALLFLYFLVRSRPP</sequence>
<gene>
    <name evidence="1" type="ORF">ARMOST_14936</name>
</gene>
<accession>A0A284RRY7</accession>
<protein>
    <submittedName>
        <fullName evidence="1">Uncharacterized protein</fullName>
    </submittedName>
</protein>
<reference evidence="2" key="1">
    <citation type="journal article" date="2017" name="Nat. Ecol. Evol.">
        <title>Genome expansion and lineage-specific genetic innovations in the forest pathogenic fungi Armillaria.</title>
        <authorList>
            <person name="Sipos G."/>
            <person name="Prasanna A.N."/>
            <person name="Walter M.C."/>
            <person name="O'Connor E."/>
            <person name="Balint B."/>
            <person name="Krizsan K."/>
            <person name="Kiss B."/>
            <person name="Hess J."/>
            <person name="Varga T."/>
            <person name="Slot J."/>
            <person name="Riley R."/>
            <person name="Boka B."/>
            <person name="Rigling D."/>
            <person name="Barry K."/>
            <person name="Lee J."/>
            <person name="Mihaltcheva S."/>
            <person name="LaButti K."/>
            <person name="Lipzen A."/>
            <person name="Waldron R."/>
            <person name="Moloney N.M."/>
            <person name="Sperisen C."/>
            <person name="Kredics L."/>
            <person name="Vagvoelgyi C."/>
            <person name="Patrignani A."/>
            <person name="Fitzpatrick D."/>
            <person name="Nagy I."/>
            <person name="Doyle S."/>
            <person name="Anderson J.B."/>
            <person name="Grigoriev I.V."/>
            <person name="Gueldener U."/>
            <person name="Muensterkoetter M."/>
            <person name="Nagy L.G."/>
        </authorList>
    </citation>
    <scope>NUCLEOTIDE SEQUENCE [LARGE SCALE GENOMIC DNA]</scope>
    <source>
        <strain evidence="2">C18/9</strain>
    </source>
</reference>
<dbReference type="EMBL" id="FUEG01000014">
    <property type="protein sequence ID" value="SJL11532.1"/>
    <property type="molecule type" value="Genomic_DNA"/>
</dbReference>
<evidence type="ECO:0000313" key="1">
    <source>
        <dbReference type="EMBL" id="SJL11532.1"/>
    </source>
</evidence>
<evidence type="ECO:0000313" key="2">
    <source>
        <dbReference type="Proteomes" id="UP000219338"/>
    </source>
</evidence>
<proteinExistence type="predicted"/>